<dbReference type="GO" id="GO:0005506">
    <property type="term" value="F:iron ion binding"/>
    <property type="evidence" value="ECO:0007669"/>
    <property type="project" value="InterPro"/>
</dbReference>
<dbReference type="InterPro" id="IPR036396">
    <property type="entry name" value="Cyt_P450_sf"/>
</dbReference>
<dbReference type="Gene3D" id="1.10.630.10">
    <property type="entry name" value="Cytochrome P450"/>
    <property type="match status" value="1"/>
</dbReference>
<dbReference type="Pfam" id="PF00067">
    <property type="entry name" value="p450"/>
    <property type="match status" value="1"/>
</dbReference>
<dbReference type="SUPFAM" id="SSF48264">
    <property type="entry name" value="Cytochrome P450"/>
    <property type="match status" value="1"/>
</dbReference>
<sequence length="133" mass="14922">MDGMAREHVESEWDGNDVVKVHPLAKKYTFDLAFRLFINVVDVEHVTRLFKHFTLVTTGLFSVPINMPGTTFSKGVKGGVMDENGNFMSDKEISNNIIGLLVASYETTSTDVTSMLKYLAELPHVYDEVYKGI</sequence>
<comment type="caution">
    <text evidence="3">The sequence shown here is derived from an EMBL/GenBank/DDBJ whole genome shotgun (WGS) entry which is preliminary data.</text>
</comment>
<reference evidence="3" key="2">
    <citation type="submission" date="2023-05" db="EMBL/GenBank/DDBJ databases">
        <authorList>
            <person name="Schelkunov M.I."/>
        </authorList>
    </citation>
    <scope>NUCLEOTIDE SEQUENCE</scope>
    <source>
        <strain evidence="3">Hsosn_3</strain>
        <tissue evidence="3">Leaf</tissue>
    </source>
</reference>
<proteinExistence type="predicted"/>
<keyword evidence="2" id="KW-0408">Iron</keyword>
<dbReference type="GO" id="GO:0016125">
    <property type="term" value="P:sterol metabolic process"/>
    <property type="evidence" value="ECO:0007669"/>
    <property type="project" value="TreeGrafter"/>
</dbReference>
<dbReference type="GO" id="GO:0016705">
    <property type="term" value="F:oxidoreductase activity, acting on paired donors, with incorporation or reduction of molecular oxygen"/>
    <property type="evidence" value="ECO:0007669"/>
    <property type="project" value="InterPro"/>
</dbReference>
<organism evidence="3 4">
    <name type="scientific">Heracleum sosnowskyi</name>
    <dbReference type="NCBI Taxonomy" id="360622"/>
    <lineage>
        <taxon>Eukaryota</taxon>
        <taxon>Viridiplantae</taxon>
        <taxon>Streptophyta</taxon>
        <taxon>Embryophyta</taxon>
        <taxon>Tracheophyta</taxon>
        <taxon>Spermatophyta</taxon>
        <taxon>Magnoliopsida</taxon>
        <taxon>eudicotyledons</taxon>
        <taxon>Gunneridae</taxon>
        <taxon>Pentapetalae</taxon>
        <taxon>asterids</taxon>
        <taxon>campanulids</taxon>
        <taxon>Apiales</taxon>
        <taxon>Apiaceae</taxon>
        <taxon>Apioideae</taxon>
        <taxon>apioid superclade</taxon>
        <taxon>Tordylieae</taxon>
        <taxon>Tordyliinae</taxon>
        <taxon>Heracleum</taxon>
    </lineage>
</organism>
<dbReference type="EMBL" id="JAUIZM010000008">
    <property type="protein sequence ID" value="KAK1371836.1"/>
    <property type="molecule type" value="Genomic_DNA"/>
</dbReference>
<evidence type="ECO:0000256" key="1">
    <source>
        <dbReference type="ARBA" id="ARBA00022723"/>
    </source>
</evidence>
<accession>A0AAD8MFU4</accession>
<evidence type="ECO:0000313" key="3">
    <source>
        <dbReference type="EMBL" id="KAK1371836.1"/>
    </source>
</evidence>
<protein>
    <submittedName>
        <fullName evidence="3">Uncharacterized protein</fullName>
    </submittedName>
</protein>
<dbReference type="PANTHER" id="PTHR24286:SF53">
    <property type="entry name" value="BETA-AMYRIN 28-OXIDASE-LIKE"/>
    <property type="match status" value="1"/>
</dbReference>
<dbReference type="PANTHER" id="PTHR24286">
    <property type="entry name" value="CYTOCHROME P450 26"/>
    <property type="match status" value="1"/>
</dbReference>
<name>A0AAD8MFU4_9APIA</name>
<reference evidence="3" key="1">
    <citation type="submission" date="2023-02" db="EMBL/GenBank/DDBJ databases">
        <title>Genome of toxic invasive species Heracleum sosnowskyi carries increased number of genes despite the absence of recent whole-genome duplications.</title>
        <authorList>
            <person name="Schelkunov M."/>
            <person name="Shtratnikova V."/>
            <person name="Makarenko M."/>
            <person name="Klepikova A."/>
            <person name="Omelchenko D."/>
            <person name="Novikova G."/>
            <person name="Obukhova E."/>
            <person name="Bogdanov V."/>
            <person name="Penin A."/>
            <person name="Logacheva M."/>
        </authorList>
    </citation>
    <scope>NUCLEOTIDE SEQUENCE</scope>
    <source>
        <strain evidence="3">Hsosn_3</strain>
        <tissue evidence="3">Leaf</tissue>
    </source>
</reference>
<dbReference type="Proteomes" id="UP001237642">
    <property type="component" value="Unassembled WGS sequence"/>
</dbReference>
<dbReference type="GO" id="GO:0004497">
    <property type="term" value="F:monooxygenase activity"/>
    <property type="evidence" value="ECO:0007669"/>
    <property type="project" value="InterPro"/>
</dbReference>
<evidence type="ECO:0000256" key="2">
    <source>
        <dbReference type="ARBA" id="ARBA00023004"/>
    </source>
</evidence>
<dbReference type="InterPro" id="IPR001128">
    <property type="entry name" value="Cyt_P450"/>
</dbReference>
<keyword evidence="4" id="KW-1185">Reference proteome</keyword>
<gene>
    <name evidence="3" type="ORF">POM88_037928</name>
</gene>
<keyword evidence="1" id="KW-0479">Metal-binding</keyword>
<evidence type="ECO:0000313" key="4">
    <source>
        <dbReference type="Proteomes" id="UP001237642"/>
    </source>
</evidence>
<dbReference type="AlphaFoldDB" id="A0AAD8MFU4"/>
<dbReference type="GO" id="GO:0020037">
    <property type="term" value="F:heme binding"/>
    <property type="evidence" value="ECO:0007669"/>
    <property type="project" value="InterPro"/>
</dbReference>